<feature type="transmembrane region" description="Helical" evidence="10">
    <location>
        <begin position="411"/>
        <end position="432"/>
    </location>
</feature>
<gene>
    <name evidence="12" type="ORF">CPAG_03990</name>
</gene>
<dbReference type="EMBL" id="DS268110">
    <property type="protein sequence ID" value="KMM67657.1"/>
    <property type="molecule type" value="Genomic_DNA"/>
</dbReference>
<keyword evidence="9 10" id="KW-0472">Membrane</keyword>
<feature type="transmembrane region" description="Helical" evidence="10">
    <location>
        <begin position="1132"/>
        <end position="1153"/>
    </location>
</feature>
<feature type="transmembrane region" description="Helical" evidence="10">
    <location>
        <begin position="1092"/>
        <end position="1112"/>
    </location>
</feature>
<dbReference type="Gene3D" id="3.40.50.300">
    <property type="entry name" value="P-loop containing nucleotide triphosphate hydrolases"/>
    <property type="match status" value="2"/>
</dbReference>
<feature type="transmembrane region" description="Helical" evidence="10">
    <location>
        <begin position="989"/>
        <end position="1010"/>
    </location>
</feature>
<keyword evidence="5" id="KW-0677">Repeat</keyword>
<reference evidence="13" key="3">
    <citation type="journal article" date="2010" name="Genome Res.">
        <title>Population genomic sequencing of Coccidioides fungi reveals recent hybridization and transposon control.</title>
        <authorList>
            <person name="Neafsey D.E."/>
            <person name="Barker B.M."/>
            <person name="Sharpton T.J."/>
            <person name="Stajich J.E."/>
            <person name="Park D.J."/>
            <person name="Whiston E."/>
            <person name="Hung C.-Y."/>
            <person name="McMahan C."/>
            <person name="White J."/>
            <person name="Sykes S."/>
            <person name="Heiman D."/>
            <person name="Young S."/>
            <person name="Zeng Q."/>
            <person name="Abouelleil A."/>
            <person name="Aftuck L."/>
            <person name="Bessette D."/>
            <person name="Brown A."/>
            <person name="FitzGerald M."/>
            <person name="Lui A."/>
            <person name="Macdonald J.P."/>
            <person name="Priest M."/>
            <person name="Orbach M.J."/>
            <person name="Galgiani J.N."/>
            <person name="Kirkland T.N."/>
            <person name="Cole G.T."/>
            <person name="Birren B.W."/>
            <person name="Henn M.R."/>
            <person name="Taylor J.W."/>
            <person name="Rounsley S.D."/>
        </authorList>
    </citation>
    <scope>NUCLEOTIDE SEQUENCE [LARGE SCALE GENOMIC DNA]</scope>
    <source>
        <strain evidence="13">RMSCC 3488</strain>
    </source>
</reference>
<dbReference type="Proteomes" id="UP000054567">
    <property type="component" value="Unassembled WGS sequence"/>
</dbReference>
<organism evidence="12 13">
    <name type="scientific">Coccidioides posadasii RMSCC 3488</name>
    <dbReference type="NCBI Taxonomy" id="454284"/>
    <lineage>
        <taxon>Eukaryota</taxon>
        <taxon>Fungi</taxon>
        <taxon>Dikarya</taxon>
        <taxon>Ascomycota</taxon>
        <taxon>Pezizomycotina</taxon>
        <taxon>Eurotiomycetes</taxon>
        <taxon>Eurotiomycetidae</taxon>
        <taxon>Onygenales</taxon>
        <taxon>Onygenaceae</taxon>
        <taxon>Coccidioides</taxon>
    </lineage>
</organism>
<dbReference type="InterPro" id="IPR013525">
    <property type="entry name" value="ABC2_TM"/>
</dbReference>
<dbReference type="PANTHER" id="PTHR19229:SF36">
    <property type="entry name" value="ATP-BINDING CASSETTE SUB-FAMILY A MEMBER 2"/>
    <property type="match status" value="1"/>
</dbReference>
<dbReference type="OrthoDB" id="8061355at2759"/>
<dbReference type="PANTHER" id="PTHR19229">
    <property type="entry name" value="ATP-BINDING CASSETTE TRANSPORTER SUBFAMILY A ABCA"/>
    <property type="match status" value="1"/>
</dbReference>
<comment type="subcellular location">
    <subcellularLocation>
        <location evidence="1">Membrane</location>
        <topology evidence="1">Multi-pass membrane protein</topology>
    </subcellularLocation>
</comment>
<comment type="similarity">
    <text evidence="2">Belongs to the ABC transporter superfamily. ABCA family.</text>
</comment>
<evidence type="ECO:0000256" key="1">
    <source>
        <dbReference type="ARBA" id="ARBA00004141"/>
    </source>
</evidence>
<dbReference type="VEuPathDB" id="FungiDB:CPAG_03990"/>
<keyword evidence="8 10" id="KW-1133">Transmembrane helix</keyword>
<proteinExistence type="inferred from homology"/>
<reference evidence="12 13" key="1">
    <citation type="submission" date="2007-06" db="EMBL/GenBank/DDBJ databases">
        <title>The Genome Sequence of Coccidioides posadasii RMSCC_3488.</title>
        <authorList>
            <consortium name="Coccidioides Genome Resources Consortium"/>
            <consortium name="The Broad Institute Genome Sequencing Platform"/>
            <person name="Henn M.R."/>
            <person name="Sykes S."/>
            <person name="Young S."/>
            <person name="Jaffe D."/>
            <person name="Berlin A."/>
            <person name="Alvarez P."/>
            <person name="Butler J."/>
            <person name="Gnerre S."/>
            <person name="Grabherr M."/>
            <person name="Mauceli E."/>
            <person name="Brockman W."/>
            <person name="Kodira C."/>
            <person name="Alvarado L."/>
            <person name="Zeng Q."/>
            <person name="Crawford M."/>
            <person name="Antoine C."/>
            <person name="Devon K."/>
            <person name="Galgiani J."/>
            <person name="Orsborn K."/>
            <person name="Lewis M.L."/>
            <person name="Nusbaum C."/>
            <person name="Galagan J."/>
            <person name="Birren B."/>
        </authorList>
    </citation>
    <scope>NUCLEOTIDE SEQUENCE [LARGE SCALE GENOMIC DNA]</scope>
    <source>
        <strain evidence="12 13">RMSCC 3488</strain>
    </source>
</reference>
<keyword evidence="6" id="KW-0547">Nucleotide-binding</keyword>
<dbReference type="GO" id="GO:0016020">
    <property type="term" value="C:membrane"/>
    <property type="evidence" value="ECO:0007669"/>
    <property type="project" value="UniProtKB-SubCell"/>
</dbReference>
<feature type="transmembrane region" description="Helical" evidence="10">
    <location>
        <begin position="818"/>
        <end position="839"/>
    </location>
</feature>
<feature type="domain" description="ABC transporter" evidence="11">
    <location>
        <begin position="463"/>
        <end position="699"/>
    </location>
</feature>
<dbReference type="FunFam" id="3.40.50.300:FF:001344">
    <property type="entry name" value="Related to ABC transporter"/>
    <property type="match status" value="1"/>
</dbReference>
<feature type="transmembrane region" description="Helical" evidence="10">
    <location>
        <begin position="345"/>
        <end position="364"/>
    </location>
</feature>
<dbReference type="Pfam" id="PF12698">
    <property type="entry name" value="ABC2_membrane_3"/>
    <property type="match status" value="1"/>
</dbReference>
<evidence type="ECO:0000256" key="6">
    <source>
        <dbReference type="ARBA" id="ARBA00022741"/>
    </source>
</evidence>
<feature type="domain" description="ABC transporter" evidence="11">
    <location>
        <begin position="1238"/>
        <end position="1465"/>
    </location>
</feature>
<evidence type="ECO:0000259" key="11">
    <source>
        <dbReference type="PROSITE" id="PS50893"/>
    </source>
</evidence>
<feature type="transmembrane region" description="Helical" evidence="10">
    <location>
        <begin position="1065"/>
        <end position="1085"/>
    </location>
</feature>
<feature type="transmembrane region" description="Helical" evidence="10">
    <location>
        <begin position="316"/>
        <end position="339"/>
    </location>
</feature>
<feature type="transmembrane region" description="Helical" evidence="10">
    <location>
        <begin position="226"/>
        <end position="249"/>
    </location>
</feature>
<dbReference type="CDD" id="cd03263">
    <property type="entry name" value="ABC_subfamily_A"/>
    <property type="match status" value="2"/>
</dbReference>
<evidence type="ECO:0000256" key="3">
    <source>
        <dbReference type="ARBA" id="ARBA00022448"/>
    </source>
</evidence>
<dbReference type="InterPro" id="IPR003439">
    <property type="entry name" value="ABC_transporter-like_ATP-bd"/>
</dbReference>
<dbReference type="InterPro" id="IPR017871">
    <property type="entry name" value="ABC_transporter-like_CS"/>
</dbReference>
<dbReference type="GO" id="GO:0005524">
    <property type="term" value="F:ATP binding"/>
    <property type="evidence" value="ECO:0007669"/>
    <property type="project" value="UniProtKB-KW"/>
</dbReference>
<feature type="transmembrane region" description="Helical" evidence="10">
    <location>
        <begin position="1174"/>
        <end position="1196"/>
    </location>
</feature>
<evidence type="ECO:0000256" key="8">
    <source>
        <dbReference type="ARBA" id="ARBA00022989"/>
    </source>
</evidence>
<evidence type="ECO:0000256" key="7">
    <source>
        <dbReference type="ARBA" id="ARBA00022840"/>
    </source>
</evidence>
<feature type="transmembrane region" description="Helical" evidence="10">
    <location>
        <begin position="1031"/>
        <end position="1053"/>
    </location>
</feature>
<dbReference type="InterPro" id="IPR026082">
    <property type="entry name" value="ABCA"/>
</dbReference>
<dbReference type="FunFam" id="3.40.50.300:FF:001345">
    <property type="entry name" value="Related to ABC transporter"/>
    <property type="match status" value="1"/>
</dbReference>
<name>A0A0J6I861_COCPO</name>
<sequence length="1608" mass="176601">MIFLRQVWTLFLKNILITLVRPWFTTSIRAFLLPVIFVAFLSYARNLFIPPAEFGIGEPTPVRSLPDALGAVSGGRDKVVFVNNGFTGGAIDRVIARVAEPVRSSGKKVEILSSPDQLADACKSTLLGTSYCIAAAVFYSSPTEGPDEKWNYTLKADGSLGGGKIRTTDIDNDAEIYIIPFQHAVDWAIASVDDTNNGGLPQQEVLEYPYTSKTAEERRQTIRIRYMGAIIDILAIAFLIGIVGVTYQLTGLVAAERELGMSQLIDCMMPNNALWQAQAARSVAAHLALDAIYAPGWIVIAIILSLGVFSNTSPGILLIFHLLAGLSLSSFSLFGASFFKRAQLSGISVTIACLLLGIISQIVGPESNGGVAILSLLFPPMNYINFTILMARWERQNLPTNMVKSAPESPWTIPGIAFWIFFIVQILVYPVLGAWIERLFYGTQCKDRKTTRSNETTTAVSLNRFTKIYRPNWFYRKIGPMLGSRRQEVLAVDDLTLEVGKGEIMVLLGANGSGKSTTLDAISGLSKISAGQVAVNYTETGGGFGLCPQRNVLWDRLTVLEHVRIFNSLKAANKVDTKERLLELITACDLDKKTTAQSRTLSGGQKRKLQLAMMFTGGSSVCCVDEVSSGLDPISRRKIWDILLAERGERTILLTTHFLDEADLLADHIAILSKGSLKVTGSSVELKNRLGSGYRVHVYHGPGPEKSFVSTFRSEPSEKQNDHIVYSLPDSSEAAIFVTALERLGISDYSVSGPTIEDVFLKVAEEVQLRPILPKDEKFSDVKESQQTLDLLTGKRIGMAQQTWVLFCKRATILRRNWLPYLAAFFIPIIAAGLVTLFLKNFKRPGCSGPGTTLEFDIESLLSQVDLELVIGPANRVTPSSIGEFASSLPGSSSPNFNASILNNTHIVNTLEEFNNYIDNNFRNVTPGGFFLGDESSPPTFAWKGNGDISLPVIVQNAMDNLLTNVSISTQYQSFELPFAENSGQALQLIVYFGLALSVYPAFFSLYLTVERLRNVRALHYSNGVRSFPLWLAYLCFDSLIVLAVSVLVIIIFRGVSDTWYYPGYLFVVLLLYGIAATLFAYVISLLAKSQLAAFAFSAGAQAVMFLLYFIAYMSVLTYAPTTRVNSLITTMHFVIAALAPIGNVTRSIFTALNIFSTLCRGKEVASYPGEIKLYGGPILYLVLQSIFLFGFLIWWDSGPVLRRFRKKTKEEDPEEDLSGDEDLNNELTRVSSSSDGLRVLHLTKSFGKFIAVQDVTFGVARGEVFALLGPNGAGKSTTISLIRGDIQPSRKGGEVFVENVSVTKQRATARAHLGVCPQFDAMDQMTVLEHLRFYARIRGISDVEHNVSEIIWAVGLHPFRHRMAAKLSGGNKRKLSLGIALMGNPTVLLLDEPSSGMDAASKRIMWRTLAAVVPGRSLVLTTHSMEEADALAKRAGIMAKRMLALGTTDYLRKRHGNAYHVHMVHKSAPHTSNEDMEKVRRWIIDHLPGASVEQKTYHGQLRFSVQALNSHSDAVSSVNSRSDDPDRIVHSFGDAGESNKPMDGLPASSNSAMNNTESVSVGRVFSLLEANRLDLGIEFYSVSQTTLDQVFLSIVGKHYVGEDGEVS</sequence>
<dbReference type="Pfam" id="PF00005">
    <property type="entry name" value="ABC_tran"/>
    <property type="match status" value="2"/>
</dbReference>
<dbReference type="SMART" id="SM00382">
    <property type="entry name" value="AAA"/>
    <property type="match status" value="2"/>
</dbReference>
<dbReference type="SUPFAM" id="SSF52540">
    <property type="entry name" value="P-loop containing nucleoside triphosphate hydrolases"/>
    <property type="match status" value="2"/>
</dbReference>
<feature type="transmembrane region" description="Helical" evidence="10">
    <location>
        <begin position="30"/>
        <end position="48"/>
    </location>
</feature>
<evidence type="ECO:0000256" key="9">
    <source>
        <dbReference type="ARBA" id="ARBA00023136"/>
    </source>
</evidence>
<dbReference type="InterPro" id="IPR003593">
    <property type="entry name" value="AAA+_ATPase"/>
</dbReference>
<protein>
    <submittedName>
        <fullName evidence="12">ABC transporter</fullName>
    </submittedName>
</protein>
<evidence type="ECO:0000256" key="10">
    <source>
        <dbReference type="SAM" id="Phobius"/>
    </source>
</evidence>
<feature type="transmembrane region" description="Helical" evidence="10">
    <location>
        <begin position="371"/>
        <end position="391"/>
    </location>
</feature>
<keyword evidence="7" id="KW-0067">ATP-binding</keyword>
<accession>A0A0J6I861</accession>
<dbReference type="GO" id="GO:0140359">
    <property type="term" value="F:ABC-type transporter activity"/>
    <property type="evidence" value="ECO:0007669"/>
    <property type="project" value="InterPro"/>
</dbReference>
<dbReference type="PROSITE" id="PS00211">
    <property type="entry name" value="ABC_TRANSPORTER_1"/>
    <property type="match status" value="2"/>
</dbReference>
<dbReference type="InterPro" id="IPR027417">
    <property type="entry name" value="P-loop_NTPase"/>
</dbReference>
<evidence type="ECO:0000313" key="12">
    <source>
        <dbReference type="EMBL" id="KMM67657.1"/>
    </source>
</evidence>
<evidence type="ECO:0000256" key="2">
    <source>
        <dbReference type="ARBA" id="ARBA00008869"/>
    </source>
</evidence>
<evidence type="ECO:0000256" key="5">
    <source>
        <dbReference type="ARBA" id="ARBA00022737"/>
    </source>
</evidence>
<feature type="transmembrane region" description="Helical" evidence="10">
    <location>
        <begin position="291"/>
        <end position="309"/>
    </location>
</feature>
<dbReference type="GO" id="GO:0005319">
    <property type="term" value="F:lipid transporter activity"/>
    <property type="evidence" value="ECO:0007669"/>
    <property type="project" value="TreeGrafter"/>
</dbReference>
<evidence type="ECO:0000313" key="13">
    <source>
        <dbReference type="Proteomes" id="UP000054567"/>
    </source>
</evidence>
<dbReference type="PROSITE" id="PS50893">
    <property type="entry name" value="ABC_TRANSPORTER_2"/>
    <property type="match status" value="2"/>
</dbReference>
<keyword evidence="4 10" id="KW-0812">Transmembrane</keyword>
<keyword evidence="3" id="KW-0813">Transport</keyword>
<dbReference type="GO" id="GO:0016887">
    <property type="term" value="F:ATP hydrolysis activity"/>
    <property type="evidence" value="ECO:0007669"/>
    <property type="project" value="InterPro"/>
</dbReference>
<evidence type="ECO:0000256" key="4">
    <source>
        <dbReference type="ARBA" id="ARBA00022692"/>
    </source>
</evidence>
<reference evidence="13" key="2">
    <citation type="journal article" date="2009" name="Genome Res.">
        <title>Comparative genomic analyses of the human fungal pathogens Coccidioides and their relatives.</title>
        <authorList>
            <person name="Sharpton T.J."/>
            <person name="Stajich J.E."/>
            <person name="Rounsley S.D."/>
            <person name="Gardner M.J."/>
            <person name="Wortman J.R."/>
            <person name="Jordar V.S."/>
            <person name="Maiti R."/>
            <person name="Kodira C.D."/>
            <person name="Neafsey D.E."/>
            <person name="Zeng Q."/>
            <person name="Hung C.-Y."/>
            <person name="McMahan C."/>
            <person name="Muszewska A."/>
            <person name="Grynberg M."/>
            <person name="Mandel M.A."/>
            <person name="Kellner E.M."/>
            <person name="Barker B.M."/>
            <person name="Galgiani J.N."/>
            <person name="Orbach M.J."/>
            <person name="Kirkland T.N."/>
            <person name="Cole G.T."/>
            <person name="Henn M.R."/>
            <person name="Birren B.W."/>
            <person name="Taylor J.W."/>
        </authorList>
    </citation>
    <scope>NUCLEOTIDE SEQUENCE [LARGE SCALE GENOMIC DNA]</scope>
    <source>
        <strain evidence="13">RMSCC 3488</strain>
    </source>
</reference>